<protein>
    <submittedName>
        <fullName evidence="1">Uncharacterized protein</fullName>
    </submittedName>
</protein>
<keyword evidence="2" id="KW-1185">Reference proteome</keyword>
<dbReference type="AlphaFoldDB" id="A0AAD7PYX7"/>
<name>A0AAD7PYX7_QUISA</name>
<proteinExistence type="predicted"/>
<organism evidence="1 2">
    <name type="scientific">Quillaja saponaria</name>
    <name type="common">Soap bark tree</name>
    <dbReference type="NCBI Taxonomy" id="32244"/>
    <lineage>
        <taxon>Eukaryota</taxon>
        <taxon>Viridiplantae</taxon>
        <taxon>Streptophyta</taxon>
        <taxon>Embryophyta</taxon>
        <taxon>Tracheophyta</taxon>
        <taxon>Spermatophyta</taxon>
        <taxon>Magnoliopsida</taxon>
        <taxon>eudicotyledons</taxon>
        <taxon>Gunneridae</taxon>
        <taxon>Pentapetalae</taxon>
        <taxon>rosids</taxon>
        <taxon>fabids</taxon>
        <taxon>Fabales</taxon>
        <taxon>Quillajaceae</taxon>
        <taxon>Quillaja</taxon>
    </lineage>
</organism>
<dbReference type="Proteomes" id="UP001163823">
    <property type="component" value="Chromosome 4"/>
</dbReference>
<evidence type="ECO:0000313" key="2">
    <source>
        <dbReference type="Proteomes" id="UP001163823"/>
    </source>
</evidence>
<gene>
    <name evidence="1" type="ORF">O6P43_009716</name>
</gene>
<accession>A0AAD7PYX7</accession>
<sequence length="69" mass="7792">MTRMTAAMTKWKLQVVQSRTRKMNLNCGGVGMKILLDNVQFGRIWGKDCVHHVEHFLIADMGCVGNNNS</sequence>
<evidence type="ECO:0000313" key="1">
    <source>
        <dbReference type="EMBL" id="KAJ7971729.1"/>
    </source>
</evidence>
<comment type="caution">
    <text evidence="1">The sequence shown here is derived from an EMBL/GenBank/DDBJ whole genome shotgun (WGS) entry which is preliminary data.</text>
</comment>
<dbReference type="KEGG" id="qsa:O6P43_009716"/>
<reference evidence="1" key="1">
    <citation type="journal article" date="2023" name="Science">
        <title>Elucidation of the pathway for biosynthesis of saponin adjuvants from the soapbark tree.</title>
        <authorList>
            <person name="Reed J."/>
            <person name="Orme A."/>
            <person name="El-Demerdash A."/>
            <person name="Owen C."/>
            <person name="Martin L.B.B."/>
            <person name="Misra R.C."/>
            <person name="Kikuchi S."/>
            <person name="Rejzek M."/>
            <person name="Martin A.C."/>
            <person name="Harkess A."/>
            <person name="Leebens-Mack J."/>
            <person name="Louveau T."/>
            <person name="Stephenson M.J."/>
            <person name="Osbourn A."/>
        </authorList>
    </citation>
    <scope>NUCLEOTIDE SEQUENCE</scope>
    <source>
        <strain evidence="1">S10</strain>
    </source>
</reference>
<dbReference type="EMBL" id="JARAOO010000004">
    <property type="protein sequence ID" value="KAJ7971729.1"/>
    <property type="molecule type" value="Genomic_DNA"/>
</dbReference>